<proteinExistence type="predicted"/>
<organism evidence="1 2">
    <name type="scientific">Kitasatospora phosalacinea</name>
    <dbReference type="NCBI Taxonomy" id="2065"/>
    <lineage>
        <taxon>Bacteria</taxon>
        <taxon>Bacillati</taxon>
        <taxon>Actinomycetota</taxon>
        <taxon>Actinomycetes</taxon>
        <taxon>Kitasatosporales</taxon>
        <taxon>Streptomycetaceae</taxon>
        <taxon>Kitasatospora</taxon>
    </lineage>
</organism>
<comment type="caution">
    <text evidence="1">The sequence shown here is derived from an EMBL/GenBank/DDBJ whole genome shotgun (WGS) entry which is preliminary data.</text>
</comment>
<dbReference type="Proteomes" id="UP001599542">
    <property type="component" value="Unassembled WGS sequence"/>
</dbReference>
<reference evidence="1 2" key="1">
    <citation type="submission" date="2024-09" db="EMBL/GenBank/DDBJ databases">
        <title>The Natural Products Discovery Center: Release of the First 8490 Sequenced Strains for Exploring Actinobacteria Biosynthetic Diversity.</title>
        <authorList>
            <person name="Kalkreuter E."/>
            <person name="Kautsar S.A."/>
            <person name="Yang D."/>
            <person name="Bader C.D."/>
            <person name="Teijaro C.N."/>
            <person name="Fluegel L."/>
            <person name="Davis C.M."/>
            <person name="Simpson J.R."/>
            <person name="Lauterbach L."/>
            <person name="Steele A.D."/>
            <person name="Gui C."/>
            <person name="Meng S."/>
            <person name="Li G."/>
            <person name="Viehrig K."/>
            <person name="Ye F."/>
            <person name="Su P."/>
            <person name="Kiefer A.F."/>
            <person name="Nichols A."/>
            <person name="Cepeda A.J."/>
            <person name="Yan W."/>
            <person name="Fan B."/>
            <person name="Jiang Y."/>
            <person name="Adhikari A."/>
            <person name="Zheng C.-J."/>
            <person name="Schuster L."/>
            <person name="Cowan T.M."/>
            <person name="Smanski M.J."/>
            <person name="Chevrette M.G."/>
            <person name="De Carvalho L.P.S."/>
            <person name="Shen B."/>
        </authorList>
    </citation>
    <scope>NUCLEOTIDE SEQUENCE [LARGE SCALE GENOMIC DNA]</scope>
    <source>
        <strain evidence="1 2">NPDC058753</strain>
    </source>
</reference>
<protein>
    <recommendedName>
        <fullName evidence="3">DUF2591 domain-containing protein</fullName>
    </recommendedName>
</protein>
<keyword evidence="2" id="KW-1185">Reference proteome</keyword>
<evidence type="ECO:0000313" key="1">
    <source>
        <dbReference type="EMBL" id="MFE1355308.1"/>
    </source>
</evidence>
<accession>A0ABW6GS54</accession>
<evidence type="ECO:0000313" key="2">
    <source>
        <dbReference type="Proteomes" id="UP001599542"/>
    </source>
</evidence>
<name>A0ABW6GS54_9ACTN</name>
<dbReference type="RefSeq" id="WP_380329381.1">
    <property type="nucleotide sequence ID" value="NZ_JBHYPW010000056.1"/>
</dbReference>
<evidence type="ECO:0008006" key="3">
    <source>
        <dbReference type="Google" id="ProtNLM"/>
    </source>
</evidence>
<dbReference type="EMBL" id="JBHYPX010000058">
    <property type="protein sequence ID" value="MFE1355308.1"/>
    <property type="molecule type" value="Genomic_DNA"/>
</dbReference>
<sequence length="118" mass="12455">MTPEQTLTAAAQKLRAAATAASPGPWTVNDTTYPESIHDATGRDIISGSRWGGEARIFDEDADATWTALAHPGVGLALADWLDTAARYASRRPADHQTSTPFLAAALAVARQILGDQP</sequence>
<gene>
    <name evidence="1" type="ORF">ACFW6T_25280</name>
</gene>